<gene>
    <name evidence="3" type="ORF">SAMN05192575_101234</name>
</gene>
<dbReference type="Pfam" id="PF00108">
    <property type="entry name" value="Thiolase_N"/>
    <property type="match status" value="1"/>
</dbReference>
<proteinExistence type="predicted"/>
<name>A0A1I0VHZ5_9ACTN</name>
<dbReference type="OrthoDB" id="9785768at2"/>
<dbReference type="InterPro" id="IPR055140">
    <property type="entry name" value="Thiolase_C_2"/>
</dbReference>
<dbReference type="SUPFAM" id="SSF53901">
    <property type="entry name" value="Thiolase-like"/>
    <property type="match status" value="2"/>
</dbReference>
<dbReference type="Proteomes" id="UP000199113">
    <property type="component" value="Unassembled WGS sequence"/>
</dbReference>
<evidence type="ECO:0000259" key="1">
    <source>
        <dbReference type="Pfam" id="PF00108"/>
    </source>
</evidence>
<evidence type="ECO:0000313" key="4">
    <source>
        <dbReference type="Proteomes" id="UP000199113"/>
    </source>
</evidence>
<reference evidence="3" key="1">
    <citation type="submission" date="2016-10" db="EMBL/GenBank/DDBJ databases">
        <authorList>
            <person name="de Groot N.N."/>
        </authorList>
    </citation>
    <scope>NUCLEOTIDE SEQUENCE [LARGE SCALE GENOMIC DNA]</scope>
    <source>
        <strain evidence="3">CGMCC 1.10697</strain>
    </source>
</reference>
<feature type="domain" description="Thiolase N-terminal" evidence="1">
    <location>
        <begin position="8"/>
        <end position="145"/>
    </location>
</feature>
<dbReference type="Gene3D" id="3.40.47.10">
    <property type="match status" value="1"/>
</dbReference>
<sequence length="400" mass="41830">MSLTRPGVVGVGMTPMRTRRPDTDLFGLIRDASVAALVDADVSMADVDLVVLSQGPDALYGIGHPEQELVDVLAARGKRVVRVQTGGATGTSAVQMAWWAIAAGESQCALVVGADKMGDSQQSAQHVLNLIWDPAYEARLPLNTISMSALQAQRYLHRHSIGLRRGEEAWAQVASRLRNNGALNSLAQLRKPVTPDEVLSSPLLFAPIRRDMACPQTSGGAAVVMVSAECAATMARPVAWIDGFAARSNTYFLGDKMGAAGDNDHGSFLELSRAAADAYAQAGITDPARQIDVAEPYIPFATMEPIAVEALGFSEPGQGIADAEKGRFDRGGEIPVCPSGGVLCAAPISVSALVRFAEGALQVRGRAGDHQVDGCRTAVVTGAGGSIQFAGVAVLRGEDS</sequence>
<organism evidence="3 4">
    <name type="scientific">Nocardioides alpinus</name>
    <dbReference type="NCBI Taxonomy" id="748909"/>
    <lineage>
        <taxon>Bacteria</taxon>
        <taxon>Bacillati</taxon>
        <taxon>Actinomycetota</taxon>
        <taxon>Actinomycetes</taxon>
        <taxon>Propionibacteriales</taxon>
        <taxon>Nocardioidaceae</taxon>
        <taxon>Nocardioides</taxon>
    </lineage>
</organism>
<dbReference type="PANTHER" id="PTHR42870:SF1">
    <property type="entry name" value="NON-SPECIFIC LIPID-TRANSFER PROTEIN-LIKE 2"/>
    <property type="match status" value="1"/>
</dbReference>
<dbReference type="PIRSF" id="PIRSF000429">
    <property type="entry name" value="Ac-CoA_Ac_transf"/>
    <property type="match status" value="1"/>
</dbReference>
<protein>
    <submittedName>
        <fullName evidence="3">Acetyl-CoA C-acetyltransferase</fullName>
    </submittedName>
</protein>
<feature type="domain" description="Thiolase C-terminal" evidence="2">
    <location>
        <begin position="269"/>
        <end position="395"/>
    </location>
</feature>
<dbReference type="AlphaFoldDB" id="A0A1I0VHZ5"/>
<dbReference type="EMBL" id="FOKC01000001">
    <property type="protein sequence ID" value="SFA76005.1"/>
    <property type="molecule type" value="Genomic_DNA"/>
</dbReference>
<dbReference type="GO" id="GO:0016747">
    <property type="term" value="F:acyltransferase activity, transferring groups other than amino-acyl groups"/>
    <property type="evidence" value="ECO:0007669"/>
    <property type="project" value="InterPro"/>
</dbReference>
<dbReference type="CDD" id="cd00829">
    <property type="entry name" value="SCP-x_thiolase"/>
    <property type="match status" value="1"/>
</dbReference>
<dbReference type="InterPro" id="IPR002155">
    <property type="entry name" value="Thiolase"/>
</dbReference>
<dbReference type="RefSeq" id="WP_139227540.1">
    <property type="nucleotide sequence ID" value="NZ_FOKC01000001.1"/>
</dbReference>
<accession>A0A1I0VHZ5</accession>
<dbReference type="InterPro" id="IPR016039">
    <property type="entry name" value="Thiolase-like"/>
</dbReference>
<dbReference type="Pfam" id="PF22691">
    <property type="entry name" value="Thiolase_C_1"/>
    <property type="match status" value="1"/>
</dbReference>
<evidence type="ECO:0000259" key="2">
    <source>
        <dbReference type="Pfam" id="PF22691"/>
    </source>
</evidence>
<dbReference type="STRING" id="748909.SAMN05192575_101234"/>
<dbReference type="PANTHER" id="PTHR42870">
    <property type="entry name" value="ACETYL-COA C-ACETYLTRANSFERASE"/>
    <property type="match status" value="1"/>
</dbReference>
<evidence type="ECO:0000313" key="3">
    <source>
        <dbReference type="EMBL" id="SFA76005.1"/>
    </source>
</evidence>
<dbReference type="InterPro" id="IPR020616">
    <property type="entry name" value="Thiolase_N"/>
</dbReference>
<keyword evidence="3" id="KW-0808">Transferase</keyword>